<organism evidence="1 2">
    <name type="scientific">Arachidicoccus ginsenosidivorans</name>
    <dbReference type="NCBI Taxonomy" id="496057"/>
    <lineage>
        <taxon>Bacteria</taxon>
        <taxon>Pseudomonadati</taxon>
        <taxon>Bacteroidota</taxon>
        <taxon>Chitinophagia</taxon>
        <taxon>Chitinophagales</taxon>
        <taxon>Chitinophagaceae</taxon>
        <taxon>Arachidicoccus</taxon>
    </lineage>
</organism>
<gene>
    <name evidence="1" type="ORF">FSB73_16555</name>
</gene>
<dbReference type="PROSITE" id="PS51257">
    <property type="entry name" value="PROKAR_LIPOPROTEIN"/>
    <property type="match status" value="1"/>
</dbReference>
<name>A0A5B8VNR4_9BACT</name>
<dbReference type="OrthoDB" id="9765926at2"/>
<dbReference type="EMBL" id="CP042434">
    <property type="protein sequence ID" value="QEC73049.1"/>
    <property type="molecule type" value="Genomic_DNA"/>
</dbReference>
<dbReference type="Proteomes" id="UP000321291">
    <property type="component" value="Chromosome"/>
</dbReference>
<accession>A0A5B8VNR4</accession>
<evidence type="ECO:0000313" key="2">
    <source>
        <dbReference type="Proteomes" id="UP000321291"/>
    </source>
</evidence>
<evidence type="ECO:0000313" key="1">
    <source>
        <dbReference type="EMBL" id="QEC73049.1"/>
    </source>
</evidence>
<protein>
    <submittedName>
        <fullName evidence="1">Uncharacterized protein</fullName>
    </submittedName>
</protein>
<dbReference type="RefSeq" id="WP_146784673.1">
    <property type="nucleotide sequence ID" value="NZ_CP042434.1"/>
</dbReference>
<sequence>MMQKDSKVLDRGMFLTKMVLFVWAIGAVILGCGPVKKSSQTISSTTSPKGAFNLQTAMRRADTTAIRQLFAGTWTLDRMCRSSFVGLKCDTTIEQQWQLDSLGGISWMTEGENALKDRYRFVPKTGAQAGTTKKVDTAWVLFLNKANRGYLIRALSKDSLTISEYPLIMDNTVTYYLSR</sequence>
<proteinExistence type="predicted"/>
<keyword evidence="2" id="KW-1185">Reference proteome</keyword>
<reference evidence="1 2" key="1">
    <citation type="journal article" date="2017" name="Int. J. Syst. Evol. Microbiol.">
        <title>Arachidicoccus ginsenosidivorans sp. nov., with ginsenoside-converting activity isolated from ginseng cultivating soil.</title>
        <authorList>
            <person name="Siddiqi M.Z."/>
            <person name="Aslam Z."/>
            <person name="Im W.T."/>
        </authorList>
    </citation>
    <scope>NUCLEOTIDE SEQUENCE [LARGE SCALE GENOMIC DNA]</scope>
    <source>
        <strain evidence="1 2">Gsoil 809</strain>
    </source>
</reference>
<dbReference type="AlphaFoldDB" id="A0A5B8VNR4"/>
<dbReference type="KEGG" id="agi:FSB73_16555"/>